<evidence type="ECO:0000313" key="7">
    <source>
        <dbReference type="Proteomes" id="UP000295341"/>
    </source>
</evidence>
<sequence length="310" mass="34081">MIETLRRQRGLSMNPVTLAHVSDLHLPFEPQLSLAQRFSKRQLSAWSWRRRRHLQRPEILDALAADLRTHAPDHIVVTGDITNFSLPGEFRQAAEWLSALAPAGQLSLVPGNHDALVGVAAGEGLGRWAEWTRLDETQWPFVHRVGEGIALIGLNSALPTAPLLAQGRLGSGQLARLERILFDEGAAGRIRIVLLHHPVAAGAVSWRKALSDAPALRELLRCAGAELVLHGHARDARLDALDGPNGPIPCLCVPSSSALPNPRDEGARWHRVVLGAEPDRAQVLVRRWSVEQGAFVDAIRYDLQLPRRHP</sequence>
<evidence type="ECO:0000313" key="6">
    <source>
        <dbReference type="EMBL" id="TDU28937.1"/>
    </source>
</evidence>
<evidence type="ECO:0000259" key="5">
    <source>
        <dbReference type="Pfam" id="PF00149"/>
    </source>
</evidence>
<evidence type="ECO:0000256" key="4">
    <source>
        <dbReference type="ARBA" id="ARBA00025742"/>
    </source>
</evidence>
<dbReference type="EMBL" id="SOBT01000009">
    <property type="protein sequence ID" value="TDU28937.1"/>
    <property type="molecule type" value="Genomic_DNA"/>
</dbReference>
<reference evidence="6 7" key="1">
    <citation type="submission" date="2019-03" db="EMBL/GenBank/DDBJ databases">
        <title>Genomic Encyclopedia of Type Strains, Phase IV (KMG-IV): sequencing the most valuable type-strain genomes for metagenomic binning, comparative biology and taxonomic classification.</title>
        <authorList>
            <person name="Goeker M."/>
        </authorList>
    </citation>
    <scope>NUCLEOTIDE SEQUENCE [LARGE SCALE GENOMIC DNA]</scope>
    <source>
        <strain evidence="6 7">DSM 26377</strain>
    </source>
</reference>
<dbReference type="AlphaFoldDB" id="A0A4R7P5B9"/>
<dbReference type="GO" id="GO:0046872">
    <property type="term" value="F:metal ion binding"/>
    <property type="evidence" value="ECO:0007669"/>
    <property type="project" value="UniProtKB-KW"/>
</dbReference>
<dbReference type="SUPFAM" id="SSF56300">
    <property type="entry name" value="Metallo-dependent phosphatases"/>
    <property type="match status" value="1"/>
</dbReference>
<dbReference type="GO" id="GO:0016787">
    <property type="term" value="F:hydrolase activity"/>
    <property type="evidence" value="ECO:0007669"/>
    <property type="project" value="UniProtKB-KW"/>
</dbReference>
<keyword evidence="3" id="KW-0408">Iron</keyword>
<dbReference type="InterPro" id="IPR004843">
    <property type="entry name" value="Calcineurin-like_PHP"/>
</dbReference>
<gene>
    <name evidence="6" type="ORF">DFR24_3318</name>
</gene>
<organism evidence="6 7">
    <name type="scientific">Panacagrimonas perspica</name>
    <dbReference type="NCBI Taxonomy" id="381431"/>
    <lineage>
        <taxon>Bacteria</taxon>
        <taxon>Pseudomonadati</taxon>
        <taxon>Pseudomonadota</taxon>
        <taxon>Gammaproteobacteria</taxon>
        <taxon>Nevskiales</taxon>
        <taxon>Nevskiaceae</taxon>
        <taxon>Panacagrimonas</taxon>
    </lineage>
</organism>
<keyword evidence="2" id="KW-0378">Hydrolase</keyword>
<dbReference type="InterPro" id="IPR050884">
    <property type="entry name" value="CNP_phosphodiesterase-III"/>
</dbReference>
<dbReference type="Gene3D" id="3.60.21.10">
    <property type="match status" value="1"/>
</dbReference>
<evidence type="ECO:0000256" key="2">
    <source>
        <dbReference type="ARBA" id="ARBA00022801"/>
    </source>
</evidence>
<dbReference type="Proteomes" id="UP000295341">
    <property type="component" value="Unassembled WGS sequence"/>
</dbReference>
<name>A0A4R7P5B9_9GAMM</name>
<keyword evidence="1" id="KW-0479">Metal-binding</keyword>
<evidence type="ECO:0000256" key="1">
    <source>
        <dbReference type="ARBA" id="ARBA00022723"/>
    </source>
</evidence>
<dbReference type="Pfam" id="PF00149">
    <property type="entry name" value="Metallophos"/>
    <property type="match status" value="1"/>
</dbReference>
<dbReference type="PANTHER" id="PTHR42988:SF2">
    <property type="entry name" value="CYCLIC NUCLEOTIDE PHOSPHODIESTERASE CBUA0032-RELATED"/>
    <property type="match status" value="1"/>
</dbReference>
<evidence type="ECO:0000256" key="3">
    <source>
        <dbReference type="ARBA" id="ARBA00023004"/>
    </source>
</evidence>
<feature type="domain" description="Calcineurin-like phosphoesterase" evidence="5">
    <location>
        <begin position="17"/>
        <end position="232"/>
    </location>
</feature>
<comment type="similarity">
    <text evidence="4">Belongs to the cyclic nucleotide phosphodiesterase class-III family.</text>
</comment>
<dbReference type="PANTHER" id="PTHR42988">
    <property type="entry name" value="PHOSPHOHYDROLASE"/>
    <property type="match status" value="1"/>
</dbReference>
<comment type="caution">
    <text evidence="6">The sequence shown here is derived from an EMBL/GenBank/DDBJ whole genome shotgun (WGS) entry which is preliminary data.</text>
</comment>
<protein>
    <submittedName>
        <fullName evidence="6">3',5'-cyclic AMP phosphodiesterase CpdA</fullName>
    </submittedName>
</protein>
<keyword evidence="7" id="KW-1185">Reference proteome</keyword>
<proteinExistence type="inferred from homology"/>
<dbReference type="InterPro" id="IPR029052">
    <property type="entry name" value="Metallo-depent_PP-like"/>
</dbReference>
<accession>A0A4R7P5B9</accession>